<feature type="region of interest" description="Disordered" evidence="5">
    <location>
        <begin position="329"/>
        <end position="349"/>
    </location>
</feature>
<protein>
    <recommendedName>
        <fullName evidence="2">protein-glutamate methylesterase</fullName>
        <ecNumber evidence="2">3.1.1.61</ecNumber>
    </recommendedName>
</protein>
<accession>A0ABV8SS17</accession>
<keyword evidence="1 4" id="KW-0378">Hydrolase</keyword>
<evidence type="ECO:0000256" key="1">
    <source>
        <dbReference type="ARBA" id="ARBA00022801"/>
    </source>
</evidence>
<evidence type="ECO:0000256" key="2">
    <source>
        <dbReference type="ARBA" id="ARBA00039140"/>
    </source>
</evidence>
<feature type="active site" evidence="4">
    <location>
        <position position="12"/>
    </location>
</feature>
<name>A0ABV8SS17_9GAMM</name>
<sequence length="349" mass="36866">MANRDLVVIGGSAGAVPALTTILRSLPTNLPAAVVVILHVPAESTGIFRTVAAAASALPVKQAEQGMTIERGNIYVARANRHLLVVDGHLRLGTGPRENLVRPAIDPLFRSAALTAGPRVIGVILSGKLNDGASGLAAIKTCGGIALVQAPQHALSSEMPLAALEASPVNLSASPEELASAIQRYVSEAPGPGRLGPPGLQLDVEIALGARTRPENFDTLTKPSSITCPDCGGVLAEIEGDRPLRFRCQVGHAFSAQALLRKQEGQVDEAMRVALRIIEERASLVERMGQDALQTGRQGMAEMYERRAAEYRGYAESLREAVLLRMEAADSSEADSVVTREVQMPEAPD</sequence>
<dbReference type="CDD" id="cd16433">
    <property type="entry name" value="CheB"/>
    <property type="match status" value="1"/>
</dbReference>
<evidence type="ECO:0000313" key="8">
    <source>
        <dbReference type="Proteomes" id="UP001595904"/>
    </source>
</evidence>
<evidence type="ECO:0000256" key="4">
    <source>
        <dbReference type="PROSITE-ProRule" id="PRU00050"/>
    </source>
</evidence>
<dbReference type="Gene3D" id="3.40.50.180">
    <property type="entry name" value="Methylesterase CheB, C-terminal domain"/>
    <property type="match status" value="1"/>
</dbReference>
<comment type="catalytic activity">
    <reaction evidence="3">
        <text>[protein]-L-glutamate 5-O-methyl ester + H2O = L-glutamyl-[protein] + methanol + H(+)</text>
        <dbReference type="Rhea" id="RHEA:23236"/>
        <dbReference type="Rhea" id="RHEA-COMP:10208"/>
        <dbReference type="Rhea" id="RHEA-COMP:10311"/>
        <dbReference type="ChEBI" id="CHEBI:15377"/>
        <dbReference type="ChEBI" id="CHEBI:15378"/>
        <dbReference type="ChEBI" id="CHEBI:17790"/>
        <dbReference type="ChEBI" id="CHEBI:29973"/>
        <dbReference type="ChEBI" id="CHEBI:82795"/>
        <dbReference type="EC" id="3.1.1.61"/>
    </reaction>
</comment>
<dbReference type="Proteomes" id="UP001595904">
    <property type="component" value="Unassembled WGS sequence"/>
</dbReference>
<organism evidence="7 8">
    <name type="scientific">Steroidobacter flavus</name>
    <dbReference type="NCBI Taxonomy" id="1842136"/>
    <lineage>
        <taxon>Bacteria</taxon>
        <taxon>Pseudomonadati</taxon>
        <taxon>Pseudomonadota</taxon>
        <taxon>Gammaproteobacteria</taxon>
        <taxon>Steroidobacterales</taxon>
        <taxon>Steroidobacteraceae</taxon>
        <taxon>Steroidobacter</taxon>
    </lineage>
</organism>
<dbReference type="InterPro" id="IPR000673">
    <property type="entry name" value="Sig_transdc_resp-reg_Me-estase"/>
</dbReference>
<dbReference type="PROSITE" id="PS50122">
    <property type="entry name" value="CHEB"/>
    <property type="match status" value="1"/>
</dbReference>
<dbReference type="InterPro" id="IPR011247">
    <property type="entry name" value="Chemotax_prot-Glu_Me-esterase"/>
</dbReference>
<keyword evidence="4" id="KW-0145">Chemotaxis</keyword>
<dbReference type="PANTHER" id="PTHR42872:SF6">
    <property type="entry name" value="PROTEIN-GLUTAMATE METHYLESTERASE_PROTEIN-GLUTAMINE GLUTAMINASE"/>
    <property type="match status" value="1"/>
</dbReference>
<dbReference type="EC" id="3.1.1.61" evidence="2"/>
<evidence type="ECO:0000256" key="5">
    <source>
        <dbReference type="SAM" id="MobiDB-lite"/>
    </source>
</evidence>
<dbReference type="EMBL" id="JBHSDU010000003">
    <property type="protein sequence ID" value="MFC4309782.1"/>
    <property type="molecule type" value="Genomic_DNA"/>
</dbReference>
<proteinExistence type="predicted"/>
<evidence type="ECO:0000313" key="7">
    <source>
        <dbReference type="EMBL" id="MFC4309782.1"/>
    </source>
</evidence>
<dbReference type="SUPFAM" id="SSF52738">
    <property type="entry name" value="Methylesterase CheB, C-terminal domain"/>
    <property type="match status" value="1"/>
</dbReference>
<evidence type="ECO:0000256" key="3">
    <source>
        <dbReference type="ARBA" id="ARBA00048267"/>
    </source>
</evidence>
<feature type="active site" evidence="4">
    <location>
        <position position="39"/>
    </location>
</feature>
<dbReference type="RefSeq" id="WP_380596816.1">
    <property type="nucleotide sequence ID" value="NZ_JBHSDU010000003.1"/>
</dbReference>
<dbReference type="PIRSF" id="PIRSF036461">
    <property type="entry name" value="Chmtx_methlestr"/>
    <property type="match status" value="1"/>
</dbReference>
<keyword evidence="8" id="KW-1185">Reference proteome</keyword>
<comment type="caution">
    <text evidence="7">The sequence shown here is derived from an EMBL/GenBank/DDBJ whole genome shotgun (WGS) entry which is preliminary data.</text>
</comment>
<feature type="domain" description="CheB-type methylesterase" evidence="6">
    <location>
        <begin position="1"/>
        <end position="189"/>
    </location>
</feature>
<dbReference type="InterPro" id="IPR035909">
    <property type="entry name" value="CheB_C"/>
</dbReference>
<gene>
    <name evidence="7" type="ORF">ACFPN2_11880</name>
</gene>
<evidence type="ECO:0000259" key="6">
    <source>
        <dbReference type="PROSITE" id="PS50122"/>
    </source>
</evidence>
<dbReference type="Pfam" id="PF01339">
    <property type="entry name" value="CheB_methylest"/>
    <property type="match status" value="1"/>
</dbReference>
<reference evidence="8" key="1">
    <citation type="journal article" date="2019" name="Int. J. Syst. Evol. Microbiol.">
        <title>The Global Catalogue of Microorganisms (GCM) 10K type strain sequencing project: providing services to taxonomists for standard genome sequencing and annotation.</title>
        <authorList>
            <consortium name="The Broad Institute Genomics Platform"/>
            <consortium name="The Broad Institute Genome Sequencing Center for Infectious Disease"/>
            <person name="Wu L."/>
            <person name="Ma J."/>
        </authorList>
    </citation>
    <scope>NUCLEOTIDE SEQUENCE [LARGE SCALE GENOMIC DNA]</scope>
    <source>
        <strain evidence="8">CGMCC 1.10759</strain>
    </source>
</reference>
<feature type="active site" evidence="4">
    <location>
        <position position="131"/>
    </location>
</feature>
<dbReference type="PANTHER" id="PTHR42872">
    <property type="entry name" value="PROTEIN-GLUTAMATE METHYLESTERASE/PROTEIN-GLUTAMINE GLUTAMINASE"/>
    <property type="match status" value="1"/>
</dbReference>